<proteinExistence type="predicted"/>
<dbReference type="AlphaFoldDB" id="A0A1I6HBF8"/>
<sequence>MMVTTHAAAALLLLAVPASVLVPEFTAAAVVAALLGGIAPDVDLFVGVHRKTLHFPIYASVAGVVAALVAVAAPSAASVAVAVFLLAAGLHAVSDWFGGSDELRPWERTSPRAVYLHPRRRWLRPLHVVRYDGAPEDFLLTAVFALPAALFFVGPVRLVVAAGLVVAATYTVFRRYVPDVLGI</sequence>
<keyword evidence="1" id="KW-1133">Transmembrane helix</keyword>
<keyword evidence="3" id="KW-1185">Reference proteome</keyword>
<feature type="transmembrane region" description="Helical" evidence="1">
    <location>
        <begin position="138"/>
        <end position="166"/>
    </location>
</feature>
<accession>A0A1I6HBF8</accession>
<keyword evidence="1" id="KW-0472">Membrane</keyword>
<organism evidence="2 3">
    <name type="scientific">Halogeometricum limi</name>
    <dbReference type="NCBI Taxonomy" id="555875"/>
    <lineage>
        <taxon>Archaea</taxon>
        <taxon>Methanobacteriati</taxon>
        <taxon>Methanobacteriota</taxon>
        <taxon>Stenosarchaea group</taxon>
        <taxon>Halobacteria</taxon>
        <taxon>Halobacteriales</taxon>
        <taxon>Haloferacaceae</taxon>
        <taxon>Halogeometricum</taxon>
    </lineage>
</organism>
<dbReference type="RefSeq" id="WP_089880095.1">
    <property type="nucleotide sequence ID" value="NZ_FOYS01000003.1"/>
</dbReference>
<evidence type="ECO:0000256" key="1">
    <source>
        <dbReference type="SAM" id="Phobius"/>
    </source>
</evidence>
<name>A0A1I6HBF8_9EURY</name>
<dbReference type="Proteomes" id="UP000243250">
    <property type="component" value="Unassembled WGS sequence"/>
</dbReference>
<evidence type="ECO:0000313" key="2">
    <source>
        <dbReference type="EMBL" id="SFR51690.1"/>
    </source>
</evidence>
<feature type="transmembrane region" description="Helical" evidence="1">
    <location>
        <begin position="55"/>
        <end position="88"/>
    </location>
</feature>
<protein>
    <recommendedName>
        <fullName evidence="4">LexA-binding, inner membrane-associated hydrolase</fullName>
    </recommendedName>
</protein>
<evidence type="ECO:0000313" key="3">
    <source>
        <dbReference type="Proteomes" id="UP000243250"/>
    </source>
</evidence>
<keyword evidence="1" id="KW-0812">Transmembrane</keyword>
<dbReference type="EMBL" id="FOYS01000003">
    <property type="protein sequence ID" value="SFR51690.1"/>
    <property type="molecule type" value="Genomic_DNA"/>
</dbReference>
<reference evidence="3" key="1">
    <citation type="submission" date="2016-10" db="EMBL/GenBank/DDBJ databases">
        <authorList>
            <person name="Varghese N."/>
            <person name="Submissions S."/>
        </authorList>
    </citation>
    <scope>NUCLEOTIDE SEQUENCE [LARGE SCALE GENOMIC DNA]</scope>
    <source>
        <strain evidence="3">CGMCC 1.8711</strain>
    </source>
</reference>
<gene>
    <name evidence="2" type="ORF">SAMN04488124_2008</name>
</gene>
<evidence type="ECO:0008006" key="4">
    <source>
        <dbReference type="Google" id="ProtNLM"/>
    </source>
</evidence>